<feature type="transmembrane region" description="Helical" evidence="5">
    <location>
        <begin position="209"/>
        <end position="229"/>
    </location>
</feature>
<feature type="domain" description="BIG2" evidence="6">
    <location>
        <begin position="458"/>
        <end position="531"/>
    </location>
</feature>
<dbReference type="SUPFAM" id="SSF51445">
    <property type="entry name" value="(Trans)glycosidases"/>
    <property type="match status" value="1"/>
</dbReference>
<keyword evidence="5" id="KW-1133">Transmembrane helix</keyword>
<keyword evidence="5" id="KW-0472">Membrane</keyword>
<sequence length="1084" mass="117377">MKKLFNHTKRPDRNWEEDVQDGYDWDEEQDGGEYYADDEEYTDEEYTGEEDGGEYYADDEEYTDEEYTGEEDGEEYYADDEEYTDEEYIGEEDGEEYYADSEEYTGEEDGEEYYADDEEYIGDEDGEEYYADDEEYTGDEDGEEYYADDEEYIGDEDGEEYYAGDEEYYADDDMAPARGGKGKKSKKQGGNKIAAIWTKFLNMSTMDRIMTATGVAVLILAIVTGSVYASARMVDHQVSEFVSVGSQLDGIQMIGEQGMLAVADAKLAKIAAANAVDDENEEQKEYDEAEYTNGGTVELELVSVQKDLKIKFTNKKSGKLISNVPFSVTITDPKGKSDTWTDDDMDGIIYKKGITPGNYTVAVNTLTDEKYKDYTLPTGTQKVEVRKDIAYKKVDVANEIKKESEVNAAKEDTMKNDTVVESILEDTVQWVESKKLPPTYREVAKDTVVNPEKQTAYSGKFLRIADAKITIKKGETKTLTPPDAGATDMKWSSSNLAIATVDEKTGVLTGKEAGGPVTITCTYTVPASATPSPVPSTNPTATPTTEPTATPTTEPTATPTTEPTATPTSEPAEETPTPTPSSNESQAATQSMGSGSLPVAFAQAGGTQKTYTWEVTVTADKAPDATLETTSVTVTPGATATAQVKVTDYTGATTYRITANKNDKIATATVDEKNGKITVTGKAAGDTTITVTVTMGSVTKTLDLAVKVTNGIKITLDKTAVTVYPKSTAAVTATVSGSGTITADSGDKNIATVAVSGKTITVTGVKKGTATITVTYKEGSAEAKATFTVTVAGNVNPREDTKTPLKDTSGRQLYVSIGDNQYRAAAYADYYTATKFFLMEEARYTGWQTLDGKVYFFKADGSKVTGEQVIQGAKYNFASDGSLVVGSGTMGIDVSKWNGSIDWNAVKNSGVNYVIIRVGYRGSSQGALIEDPKFKTNIKGATAAGLKVGVYFFTQAVDEVEAVQEASMVLDRISGYKISYPVFLDVEGSGGRGDAIDSATRTAVCKAFCNTIKNAGYTPGVYANKTWLTSKMDAGALSGYKIWLAQYAKTPTYTGRYDLWQYRSDGKVSGISGKVDLNISYLGY</sequence>
<feature type="domain" description="BIG2" evidence="6">
    <location>
        <begin position="708"/>
        <end position="786"/>
    </location>
</feature>
<keyword evidence="5" id="KW-0812">Transmembrane</keyword>
<accession>A0A6L5YJX9</accession>
<dbReference type="PANTHER" id="PTHR34135:SF2">
    <property type="entry name" value="LYSOZYME"/>
    <property type="match status" value="1"/>
</dbReference>
<dbReference type="InterPro" id="IPR018337">
    <property type="entry name" value="Cell_wall/Cho-bd_repeat"/>
</dbReference>
<dbReference type="Proteomes" id="UP000476055">
    <property type="component" value="Unassembled WGS sequence"/>
</dbReference>
<proteinExistence type="inferred from homology"/>
<feature type="region of interest" description="Disordered" evidence="4">
    <location>
        <begin position="90"/>
        <end position="113"/>
    </location>
</feature>
<feature type="compositionally biased region" description="Acidic residues" evidence="4">
    <location>
        <begin position="17"/>
        <end position="73"/>
    </location>
</feature>
<dbReference type="SMART" id="SM00635">
    <property type="entry name" value="BID_2"/>
    <property type="match status" value="3"/>
</dbReference>
<dbReference type="PANTHER" id="PTHR34135">
    <property type="entry name" value="LYSOZYME"/>
    <property type="match status" value="1"/>
</dbReference>
<evidence type="ECO:0000313" key="8">
    <source>
        <dbReference type="Proteomes" id="UP000476055"/>
    </source>
</evidence>
<dbReference type="AlphaFoldDB" id="A0A6L5YJX9"/>
<dbReference type="InterPro" id="IPR008964">
    <property type="entry name" value="Invasin/intimin_cell_adhesion"/>
</dbReference>
<keyword evidence="2" id="KW-0677">Repeat</keyword>
<evidence type="ECO:0000256" key="4">
    <source>
        <dbReference type="SAM" id="MobiDB-lite"/>
    </source>
</evidence>
<dbReference type="SUPFAM" id="SSF69360">
    <property type="entry name" value="Cell wall binding repeat"/>
    <property type="match status" value="1"/>
</dbReference>
<dbReference type="Pfam" id="PF19127">
    <property type="entry name" value="Choline_bind_3"/>
    <property type="match status" value="1"/>
</dbReference>
<feature type="region of interest" description="Disordered" evidence="4">
    <location>
        <begin position="1"/>
        <end position="73"/>
    </location>
</feature>
<dbReference type="Gene3D" id="2.10.270.10">
    <property type="entry name" value="Cholin Binding"/>
    <property type="match status" value="1"/>
</dbReference>
<dbReference type="PROSITE" id="PS51170">
    <property type="entry name" value="CW"/>
    <property type="match status" value="1"/>
</dbReference>
<dbReference type="Pfam" id="PF02368">
    <property type="entry name" value="Big_2"/>
    <property type="match status" value="2"/>
</dbReference>
<keyword evidence="8" id="KW-1185">Reference proteome</keyword>
<dbReference type="SUPFAM" id="SSF49373">
    <property type="entry name" value="Invasin/intimin cell-adhesion fragments"/>
    <property type="match status" value="2"/>
</dbReference>
<evidence type="ECO:0000313" key="7">
    <source>
        <dbReference type="EMBL" id="MST58686.1"/>
    </source>
</evidence>
<organism evidence="7 8">
    <name type="scientific">Waltera intestinalis</name>
    <dbReference type="NCBI Taxonomy" id="2606635"/>
    <lineage>
        <taxon>Bacteria</taxon>
        <taxon>Bacillati</taxon>
        <taxon>Bacillota</taxon>
        <taxon>Clostridia</taxon>
        <taxon>Lachnospirales</taxon>
        <taxon>Lachnospiraceae</taxon>
        <taxon>Waltera</taxon>
    </lineage>
</organism>
<dbReference type="InterPro" id="IPR003343">
    <property type="entry name" value="Big_2"/>
</dbReference>
<dbReference type="RefSeq" id="WP_154496963.1">
    <property type="nucleotide sequence ID" value="NZ_VUMU01000013.1"/>
</dbReference>
<dbReference type="Gene3D" id="2.60.40.1080">
    <property type="match status" value="3"/>
</dbReference>
<feature type="repeat" description="Cell wall-binding" evidence="3">
    <location>
        <begin position="844"/>
        <end position="863"/>
    </location>
</feature>
<feature type="compositionally biased region" description="Low complexity" evidence="4">
    <location>
        <begin position="525"/>
        <end position="585"/>
    </location>
</feature>
<dbReference type="PROSITE" id="PS51904">
    <property type="entry name" value="GLYCOSYL_HYDROL_F25_2"/>
    <property type="match status" value="1"/>
</dbReference>
<dbReference type="GO" id="GO:0016998">
    <property type="term" value="P:cell wall macromolecule catabolic process"/>
    <property type="evidence" value="ECO:0007669"/>
    <property type="project" value="InterPro"/>
</dbReference>
<dbReference type="InterPro" id="IPR002053">
    <property type="entry name" value="Glyco_hydro_25"/>
</dbReference>
<gene>
    <name evidence="7" type="ORF">FYJ59_10640</name>
</gene>
<evidence type="ECO:0000256" key="1">
    <source>
        <dbReference type="ARBA" id="ARBA00010646"/>
    </source>
</evidence>
<evidence type="ECO:0000259" key="6">
    <source>
        <dbReference type="SMART" id="SM00635"/>
    </source>
</evidence>
<dbReference type="EMBL" id="VUMU01000013">
    <property type="protein sequence ID" value="MST58686.1"/>
    <property type="molecule type" value="Genomic_DNA"/>
</dbReference>
<comment type="caution">
    <text evidence="7">The sequence shown here is derived from an EMBL/GenBank/DDBJ whole genome shotgun (WGS) entry which is preliminary data.</text>
</comment>
<feature type="region of interest" description="Disordered" evidence="4">
    <location>
        <begin position="525"/>
        <end position="598"/>
    </location>
</feature>
<comment type="similarity">
    <text evidence="1">Belongs to the glycosyl hydrolase 25 family.</text>
</comment>
<reference evidence="7 8" key="1">
    <citation type="submission" date="2019-08" db="EMBL/GenBank/DDBJ databases">
        <title>In-depth cultivation of the pig gut microbiome towards novel bacterial diversity and tailored functional studies.</title>
        <authorList>
            <person name="Wylensek D."/>
            <person name="Hitch T.C.A."/>
            <person name="Clavel T."/>
        </authorList>
    </citation>
    <scope>NUCLEOTIDE SEQUENCE [LARGE SCALE GENOMIC DNA]</scope>
    <source>
        <strain evidence="7 8">WCA3-601-WT-6H</strain>
    </source>
</reference>
<name>A0A6L5YJX9_9FIRM</name>
<dbReference type="Gene3D" id="3.20.20.80">
    <property type="entry name" value="Glycosidases"/>
    <property type="match status" value="1"/>
</dbReference>
<feature type="domain" description="BIG2" evidence="6">
    <location>
        <begin position="628"/>
        <end position="702"/>
    </location>
</feature>
<evidence type="ECO:0000256" key="2">
    <source>
        <dbReference type="ARBA" id="ARBA00022737"/>
    </source>
</evidence>
<evidence type="ECO:0000256" key="3">
    <source>
        <dbReference type="PROSITE-ProRule" id="PRU00591"/>
    </source>
</evidence>
<dbReference type="Pfam" id="PF01183">
    <property type="entry name" value="Glyco_hydro_25"/>
    <property type="match status" value="1"/>
</dbReference>
<dbReference type="GO" id="GO:0009253">
    <property type="term" value="P:peptidoglycan catabolic process"/>
    <property type="evidence" value="ECO:0007669"/>
    <property type="project" value="InterPro"/>
</dbReference>
<dbReference type="GO" id="GO:0003796">
    <property type="term" value="F:lysozyme activity"/>
    <property type="evidence" value="ECO:0007669"/>
    <property type="project" value="InterPro"/>
</dbReference>
<dbReference type="GO" id="GO:0016052">
    <property type="term" value="P:carbohydrate catabolic process"/>
    <property type="evidence" value="ECO:0007669"/>
    <property type="project" value="TreeGrafter"/>
</dbReference>
<dbReference type="CDD" id="cd06414">
    <property type="entry name" value="GH25_LytC-like"/>
    <property type="match status" value="1"/>
</dbReference>
<evidence type="ECO:0000256" key="5">
    <source>
        <dbReference type="SAM" id="Phobius"/>
    </source>
</evidence>
<dbReference type="InterPro" id="IPR017853">
    <property type="entry name" value="GH"/>
</dbReference>
<protein>
    <recommendedName>
        <fullName evidence="6">BIG2 domain-containing protein</fullName>
    </recommendedName>
</protein>